<proteinExistence type="inferred from homology"/>
<gene>
    <name evidence="4" type="ORF">CEUSTIGMA_g3101.t1</name>
</gene>
<dbReference type="OrthoDB" id="415023at2759"/>
<sequence length="356" mass="39269">MPVKRKDESISSLGQKTSAPKARKILEDAHITRREREKGFDQVEPKAPVRGFQRVQSISRAANQSALSSSSATSAPILINSPTNPLTWSSSRRILEVLIEAENHHPTENNTADDQGGLGKPYATQGRENRIVDQGKQLLSRLDRLNLDMVVMVGDGNCQFRALSNELYGTQEDHVKVRGDVVQYIKDHADDFSPFLDEDFNAYVKAMSKSGTWGDELTLRAACEMFGVIIRCITSEESNWYISYQPEQHRIARELFLAYISPIHYNTVRRRTSYEQLRLRLGSGFSALKGLWGGGLQRLGSFRAAPISTPSAGNTTARQATGSADLSSQASLKAQAGHSTSPVHSSPPLNLPTISD</sequence>
<dbReference type="PROSITE" id="PS50802">
    <property type="entry name" value="OTU"/>
    <property type="match status" value="1"/>
</dbReference>
<dbReference type="GO" id="GO:0016579">
    <property type="term" value="P:protein deubiquitination"/>
    <property type="evidence" value="ECO:0007669"/>
    <property type="project" value="TreeGrafter"/>
</dbReference>
<dbReference type="Gene3D" id="3.90.70.80">
    <property type="match status" value="1"/>
</dbReference>
<feature type="compositionally biased region" description="Polar residues" evidence="2">
    <location>
        <begin position="308"/>
        <end position="356"/>
    </location>
</feature>
<comment type="caution">
    <text evidence="4">The sequence shown here is derived from an EMBL/GenBank/DDBJ whole genome shotgun (WGS) entry which is preliminary data.</text>
</comment>
<reference evidence="4 5" key="1">
    <citation type="submission" date="2017-08" db="EMBL/GenBank/DDBJ databases">
        <title>Acidophilic green algal genome provides insights into adaptation to an acidic environment.</title>
        <authorList>
            <person name="Hirooka S."/>
            <person name="Hirose Y."/>
            <person name="Kanesaki Y."/>
            <person name="Higuchi S."/>
            <person name="Fujiwara T."/>
            <person name="Onuma R."/>
            <person name="Era A."/>
            <person name="Ohbayashi R."/>
            <person name="Uzuka A."/>
            <person name="Nozaki H."/>
            <person name="Yoshikawa H."/>
            <person name="Miyagishima S.Y."/>
        </authorList>
    </citation>
    <scope>NUCLEOTIDE SEQUENCE [LARGE SCALE GENOMIC DNA]</scope>
    <source>
        <strain evidence="4 5">NIES-2499</strain>
    </source>
</reference>
<evidence type="ECO:0000256" key="2">
    <source>
        <dbReference type="SAM" id="MobiDB-lite"/>
    </source>
</evidence>
<dbReference type="Proteomes" id="UP000232323">
    <property type="component" value="Unassembled WGS sequence"/>
</dbReference>
<feature type="compositionally biased region" description="Basic and acidic residues" evidence="2">
    <location>
        <begin position="24"/>
        <end position="44"/>
    </location>
</feature>
<feature type="region of interest" description="Disordered" evidence="2">
    <location>
        <begin position="1"/>
        <end position="44"/>
    </location>
</feature>
<dbReference type="CDD" id="cd22751">
    <property type="entry name" value="OTU_plant_OTU9-like"/>
    <property type="match status" value="1"/>
</dbReference>
<dbReference type="AlphaFoldDB" id="A0A250WXU5"/>
<dbReference type="PANTHER" id="PTHR12419">
    <property type="entry name" value="OTU DOMAIN CONTAINING PROTEIN"/>
    <property type="match status" value="1"/>
</dbReference>
<feature type="domain" description="OTU" evidence="3">
    <location>
        <begin position="147"/>
        <end position="271"/>
    </location>
</feature>
<dbReference type="InterPro" id="IPR050704">
    <property type="entry name" value="Peptidase_C85-like"/>
</dbReference>
<organism evidence="4 5">
    <name type="scientific">Chlamydomonas eustigma</name>
    <dbReference type="NCBI Taxonomy" id="1157962"/>
    <lineage>
        <taxon>Eukaryota</taxon>
        <taxon>Viridiplantae</taxon>
        <taxon>Chlorophyta</taxon>
        <taxon>core chlorophytes</taxon>
        <taxon>Chlorophyceae</taxon>
        <taxon>CS clade</taxon>
        <taxon>Chlamydomonadales</taxon>
        <taxon>Chlamydomonadaceae</taxon>
        <taxon>Chlamydomonas</taxon>
    </lineage>
</organism>
<dbReference type="STRING" id="1157962.A0A250WXU5"/>
<dbReference type="PANTHER" id="PTHR12419:SF11">
    <property type="entry name" value="OTU DOMAIN-CONTAINING PROTEIN DDB_G0284757"/>
    <property type="match status" value="1"/>
</dbReference>
<dbReference type="GO" id="GO:0004843">
    <property type="term" value="F:cysteine-type deubiquitinase activity"/>
    <property type="evidence" value="ECO:0007669"/>
    <property type="project" value="TreeGrafter"/>
</dbReference>
<name>A0A250WXU5_9CHLO</name>
<dbReference type="EMBL" id="BEGY01000013">
    <property type="protein sequence ID" value="GAX75657.1"/>
    <property type="molecule type" value="Genomic_DNA"/>
</dbReference>
<dbReference type="InterPro" id="IPR038765">
    <property type="entry name" value="Papain-like_cys_pep_sf"/>
</dbReference>
<evidence type="ECO:0000313" key="5">
    <source>
        <dbReference type="Proteomes" id="UP000232323"/>
    </source>
</evidence>
<dbReference type="InterPro" id="IPR003323">
    <property type="entry name" value="OTU_dom"/>
</dbReference>
<comment type="similarity">
    <text evidence="1">Belongs to the peptidase C85 family.</text>
</comment>
<evidence type="ECO:0000256" key="1">
    <source>
        <dbReference type="ARBA" id="ARBA00010407"/>
    </source>
</evidence>
<protein>
    <recommendedName>
        <fullName evidence="3">OTU domain-containing protein</fullName>
    </recommendedName>
</protein>
<evidence type="ECO:0000313" key="4">
    <source>
        <dbReference type="EMBL" id="GAX75657.1"/>
    </source>
</evidence>
<evidence type="ECO:0000259" key="3">
    <source>
        <dbReference type="PROSITE" id="PS50802"/>
    </source>
</evidence>
<dbReference type="Pfam" id="PF02338">
    <property type="entry name" value="OTU"/>
    <property type="match status" value="1"/>
</dbReference>
<feature type="region of interest" description="Disordered" evidence="2">
    <location>
        <begin position="307"/>
        <end position="356"/>
    </location>
</feature>
<accession>A0A250WXU5</accession>
<keyword evidence="5" id="KW-1185">Reference proteome</keyword>
<dbReference type="SUPFAM" id="SSF54001">
    <property type="entry name" value="Cysteine proteinases"/>
    <property type="match status" value="1"/>
</dbReference>